<reference evidence="1 2" key="1">
    <citation type="journal article" date="2014" name="Genome Announc.">
        <title>Draft Genome Sequence of the Agar-Degrading Bacterium Catenovulum sp. Strain DS-2, Isolated from Intestines of Haliotis diversicolor.</title>
        <authorList>
            <person name="Shan D."/>
            <person name="Li X."/>
            <person name="Gu Z."/>
            <person name="Wei G."/>
            <person name="Gao Z."/>
            <person name="Shao Z."/>
        </authorList>
    </citation>
    <scope>NUCLEOTIDE SEQUENCE [LARGE SCALE GENOMIC DNA]</scope>
    <source>
        <strain evidence="1 2">DS-2</strain>
    </source>
</reference>
<gene>
    <name evidence="1" type="ORF">DS2_06306</name>
</gene>
<dbReference type="EMBL" id="ARZY01000008">
    <property type="protein sequence ID" value="EWH10881.1"/>
    <property type="molecule type" value="Genomic_DNA"/>
</dbReference>
<sequence length="141" mass="16586">MHGVLFAKTLQGHPWPAHKRYPYRLKFCKQHSHPPFGHWYYDWGLAAANWVAGKVKLHGVLFAKTLQGHPWPAHKRYPYRLKFCKQHSHPPFGHWYYDWGLAAANWVAGKVKLHGVLFAKTLQGHPWPAHKRHPCRLKFCK</sequence>
<evidence type="ECO:0000313" key="2">
    <source>
        <dbReference type="Proteomes" id="UP000019276"/>
    </source>
</evidence>
<organism evidence="1 2">
    <name type="scientific">Catenovulum agarivorans DS-2</name>
    <dbReference type="NCBI Taxonomy" id="1328313"/>
    <lineage>
        <taxon>Bacteria</taxon>
        <taxon>Pseudomonadati</taxon>
        <taxon>Pseudomonadota</taxon>
        <taxon>Gammaproteobacteria</taxon>
        <taxon>Alteromonadales</taxon>
        <taxon>Alteromonadaceae</taxon>
        <taxon>Catenovulum</taxon>
    </lineage>
</organism>
<dbReference type="Proteomes" id="UP000019276">
    <property type="component" value="Unassembled WGS sequence"/>
</dbReference>
<keyword evidence="2" id="KW-1185">Reference proteome</keyword>
<evidence type="ECO:0000313" key="1">
    <source>
        <dbReference type="EMBL" id="EWH10881.1"/>
    </source>
</evidence>
<protein>
    <submittedName>
        <fullName evidence="1">Uncharacterized protein</fullName>
    </submittedName>
</protein>
<dbReference type="STRING" id="1328313.DS2_06306"/>
<name>W7QG45_9ALTE</name>
<proteinExistence type="predicted"/>
<dbReference type="AlphaFoldDB" id="W7QG45"/>
<accession>W7QG45</accession>
<comment type="caution">
    <text evidence="1">The sequence shown here is derived from an EMBL/GenBank/DDBJ whole genome shotgun (WGS) entry which is preliminary data.</text>
</comment>